<organism evidence="2 3">
    <name type="scientific">Brucella anthropi</name>
    <name type="common">Ochrobactrum anthropi</name>
    <dbReference type="NCBI Taxonomy" id="529"/>
    <lineage>
        <taxon>Bacteria</taxon>
        <taxon>Pseudomonadati</taxon>
        <taxon>Pseudomonadota</taxon>
        <taxon>Alphaproteobacteria</taxon>
        <taxon>Hyphomicrobiales</taxon>
        <taxon>Brucellaceae</taxon>
        <taxon>Brucella/Ochrobactrum group</taxon>
        <taxon>Brucella</taxon>
    </lineage>
</organism>
<sequence length="104" mass="10426">MNENEIIYLMIVLALVGGALGARTANAAPWKGAVVAAVAMAVTGGIAIILSVDNLFLTLFCSLVVSAIIGSILSLTSRQTMQVILGQILVGCIVAAILGGIGGS</sequence>
<dbReference type="EMBL" id="WBWS01000012">
    <property type="protein sequence ID" value="KAB2768640.1"/>
    <property type="molecule type" value="Genomic_DNA"/>
</dbReference>
<proteinExistence type="predicted"/>
<feature type="transmembrane region" description="Helical" evidence="1">
    <location>
        <begin position="6"/>
        <end position="25"/>
    </location>
</feature>
<keyword evidence="1" id="KW-0472">Membrane</keyword>
<keyword evidence="1" id="KW-0812">Transmembrane</keyword>
<protein>
    <submittedName>
        <fullName evidence="2">Uncharacterized protein</fullName>
    </submittedName>
</protein>
<feature type="transmembrane region" description="Helical" evidence="1">
    <location>
        <begin position="83"/>
        <end position="102"/>
    </location>
</feature>
<feature type="transmembrane region" description="Helical" evidence="1">
    <location>
        <begin position="56"/>
        <end position="76"/>
    </location>
</feature>
<name>A0A6L3Z5M5_BRUAN</name>
<evidence type="ECO:0000256" key="1">
    <source>
        <dbReference type="SAM" id="Phobius"/>
    </source>
</evidence>
<dbReference type="RefSeq" id="WP_151663693.1">
    <property type="nucleotide sequence ID" value="NZ_WBWS01000012.1"/>
</dbReference>
<accession>A0A6L3Z5M5</accession>
<evidence type="ECO:0000313" key="3">
    <source>
        <dbReference type="Proteomes" id="UP000481876"/>
    </source>
</evidence>
<comment type="caution">
    <text evidence="2">The sequence shown here is derived from an EMBL/GenBank/DDBJ whole genome shotgun (WGS) entry which is preliminary data.</text>
</comment>
<gene>
    <name evidence="2" type="ORF">F9L04_13270</name>
</gene>
<dbReference type="AlphaFoldDB" id="A0A6L3Z5M5"/>
<dbReference type="Proteomes" id="UP000481876">
    <property type="component" value="Unassembled WGS sequence"/>
</dbReference>
<evidence type="ECO:0000313" key="2">
    <source>
        <dbReference type="EMBL" id="KAB2768640.1"/>
    </source>
</evidence>
<feature type="transmembrane region" description="Helical" evidence="1">
    <location>
        <begin position="32"/>
        <end position="50"/>
    </location>
</feature>
<keyword evidence="1" id="KW-1133">Transmembrane helix</keyword>
<reference evidence="2 3" key="1">
    <citation type="submission" date="2019-09" db="EMBL/GenBank/DDBJ databases">
        <title>Taxonomic organization of the family Brucellaceae based on a phylogenomic approach.</title>
        <authorList>
            <person name="Leclercq S."/>
            <person name="Cloeckaert A."/>
            <person name="Zygmunt M.S."/>
        </authorList>
    </citation>
    <scope>NUCLEOTIDE SEQUENCE [LARGE SCALE GENOMIC DNA]</scope>
    <source>
        <strain evidence="2 3">LMG 3313</strain>
    </source>
</reference>